<protein>
    <recommendedName>
        <fullName evidence="7">DUF4218 domain-containing protein</fullName>
    </recommendedName>
</protein>
<accession>A0A6D2IBA9</accession>
<dbReference type="Proteomes" id="UP000467841">
    <property type="component" value="Unassembled WGS sequence"/>
</dbReference>
<evidence type="ECO:0008006" key="7">
    <source>
        <dbReference type="Google" id="ProtNLM"/>
    </source>
</evidence>
<feature type="domain" description="DUF4216" evidence="3">
    <location>
        <begin position="898"/>
        <end position="955"/>
    </location>
</feature>
<gene>
    <name evidence="5" type="ORF">MERR_LOCUS10601</name>
</gene>
<evidence type="ECO:0000313" key="5">
    <source>
        <dbReference type="EMBL" id="CAA7023366.1"/>
    </source>
</evidence>
<feature type="domain" description="DUF4218" evidence="4">
    <location>
        <begin position="612"/>
        <end position="724"/>
    </location>
</feature>
<keyword evidence="1" id="KW-0175">Coiled coil</keyword>
<dbReference type="InterPro" id="IPR004242">
    <property type="entry name" value="Transposase_21"/>
</dbReference>
<dbReference type="PANTHER" id="PTHR10775:SF158">
    <property type="entry name" value="TNP2-LIKE TRANSPOSON PROTEIN"/>
    <property type="match status" value="1"/>
</dbReference>
<evidence type="ECO:0000259" key="4">
    <source>
        <dbReference type="Pfam" id="PF13960"/>
    </source>
</evidence>
<evidence type="ECO:0000256" key="1">
    <source>
        <dbReference type="SAM" id="Coils"/>
    </source>
</evidence>
<evidence type="ECO:0000259" key="3">
    <source>
        <dbReference type="Pfam" id="PF13952"/>
    </source>
</evidence>
<dbReference type="Pfam" id="PF13952">
    <property type="entry name" value="DUF4216"/>
    <property type="match status" value="1"/>
</dbReference>
<sequence>MPMETHQQIDSNISLIEDSTMELLDNLFPAIRRNFEGGVGPSDQPAQEEDFVDDQEEDFVDDQPAQEEDYVDDQPAQEDSANNSEEKRAFDELLSDANEELYEGSAFSKLSFMLKLYHIKVISRVSDKGMSMIIDLLKEAFKHAKLPDSFYDLKKTISKLGLDYESIHACPNDCMLYWGEDTDHDVCKICETSRWKTKNGESEEGSRKKRRQAAKILRYFPLKPRLKRLFMSSKTASKPRNVRLGLATDGFNPYGSMSTKYSIWPVLLFPYNLPPWMAMKQSSMILSMIIPGKQMPGNDIDIYLQPLIKELKELWSDGVQTFDASENKTFSMRAALMWTISDFPGFGNLSGWNTYTGLACPSCNYDATELRLQHGKKNCFMGHRRFLGSDHKFRYDKQHFDGSEELRNPPITPSGSTILQQVESVDVIFGKPTEISKRKRDRAESMREGSSRQQWRKKSIFFELPYWEHSLLRHNLDVMHIEKNVFDNVVLTLLDDKQKSKDNLKTRKDLRELGIRSELWPDNNGKYPPASFKLTNSEKDTFLSILKSARLPDGYSSNFSRCIDQKQRKVHGFKSHDCHIIMGHLLPIAIRSISSTHVTSVITELCHFFRDICSKAISNSELVKLQKQIVLTLCHLEMLFPPSFFTVMMHLTVHLTEEIKLGGPIQFRWMYPIERNFSRFKAYVRNRAQPEGSICEQYLADECLTFCSMYLDGIETRFNRTRRVNDIPMSTHTLGSDSAIPVFFPSLGRSIGASQYATLSPIERQQAHRYILICCPFLDRLREKYKEELRRVNTRGRKRRYTIDIDRAVHLHFDRWLRHKVEKNEIDDINDDIRIIAKGPSDRVLKFSSYNVNGYRYRTLDRDGDLKTQNCGVYTSAETVSYSSSRDHNPRAGNVPYYDTRDSRGYKRDGFGHNMVNFSRIIHSGQGEEDEPFVLASQAKMVYYIEDPSELGWNIAVHIQPKDLYDMGLSDISDDLFEDIDISDSCANEELLISDDIQNVQLVRDVLDDDDDMDEFHETHYGEGSESYFQHDEHLENTNFSQFMHTQGRERGKWVVNVIDSERNVTEERLNAQDIWGMENRKVILEFGPYDQPEGGSGGLFGTFLGQLSNDLNKFPITYEDWRKVQSWRKDDVWDYIQTKFDFDASINRKKFIMKSLSQKCKGLKTRLWRSCRRNTPEESMEARPDFIPKEQWQDFVHMQFTERAKKLRDRNINNRSYYKIPHTLGKKSICRKSKEIEKLAHTRTLNTGIDEFSQVFGAERPGSVRCVGLGPTPSTFFKNRPTTTAEKTEVACLRNKVNYLEEELEKLRDVVNMMKSRS</sequence>
<dbReference type="EMBL" id="CACVBM020000777">
    <property type="protein sequence ID" value="CAA7023366.1"/>
    <property type="molecule type" value="Genomic_DNA"/>
</dbReference>
<dbReference type="Pfam" id="PF13960">
    <property type="entry name" value="DUF4218"/>
    <property type="match status" value="1"/>
</dbReference>
<reference evidence="5" key="1">
    <citation type="submission" date="2020-01" db="EMBL/GenBank/DDBJ databases">
        <authorList>
            <person name="Mishra B."/>
        </authorList>
    </citation>
    <scope>NUCLEOTIDE SEQUENCE [LARGE SCALE GENOMIC DNA]</scope>
</reference>
<keyword evidence="6" id="KW-1185">Reference proteome</keyword>
<dbReference type="InterPro" id="IPR025312">
    <property type="entry name" value="DUF4216"/>
</dbReference>
<proteinExistence type="predicted"/>
<name>A0A6D2IBA9_9BRAS</name>
<evidence type="ECO:0000313" key="6">
    <source>
        <dbReference type="Proteomes" id="UP000467841"/>
    </source>
</evidence>
<feature type="region of interest" description="Disordered" evidence="2">
    <location>
        <begin position="34"/>
        <end position="88"/>
    </location>
</feature>
<dbReference type="InterPro" id="IPR004252">
    <property type="entry name" value="Probable_transposase_24"/>
</dbReference>
<organism evidence="5 6">
    <name type="scientific">Microthlaspi erraticum</name>
    <dbReference type="NCBI Taxonomy" id="1685480"/>
    <lineage>
        <taxon>Eukaryota</taxon>
        <taxon>Viridiplantae</taxon>
        <taxon>Streptophyta</taxon>
        <taxon>Embryophyta</taxon>
        <taxon>Tracheophyta</taxon>
        <taxon>Spermatophyta</taxon>
        <taxon>Magnoliopsida</taxon>
        <taxon>eudicotyledons</taxon>
        <taxon>Gunneridae</taxon>
        <taxon>Pentapetalae</taxon>
        <taxon>rosids</taxon>
        <taxon>malvids</taxon>
        <taxon>Brassicales</taxon>
        <taxon>Brassicaceae</taxon>
        <taxon>Coluteocarpeae</taxon>
        <taxon>Microthlaspi</taxon>
    </lineage>
</organism>
<comment type="caution">
    <text evidence="5">The sequence shown here is derived from an EMBL/GenBank/DDBJ whole genome shotgun (WGS) entry which is preliminary data.</text>
</comment>
<dbReference type="InterPro" id="IPR025452">
    <property type="entry name" value="DUF4218"/>
</dbReference>
<feature type="coiled-coil region" evidence="1">
    <location>
        <begin position="1291"/>
        <end position="1318"/>
    </location>
</feature>
<evidence type="ECO:0000256" key="2">
    <source>
        <dbReference type="SAM" id="MobiDB-lite"/>
    </source>
</evidence>
<dbReference type="PANTHER" id="PTHR10775">
    <property type="entry name" value="OS08G0208400 PROTEIN"/>
    <property type="match status" value="1"/>
</dbReference>
<dbReference type="Pfam" id="PF03004">
    <property type="entry name" value="Transposase_24"/>
    <property type="match status" value="1"/>
</dbReference>
<dbReference type="OrthoDB" id="1932595at2759"/>
<feature type="compositionally biased region" description="Acidic residues" evidence="2">
    <location>
        <begin position="46"/>
        <end position="76"/>
    </location>
</feature>
<dbReference type="Pfam" id="PF02992">
    <property type="entry name" value="Transposase_21"/>
    <property type="match status" value="1"/>
</dbReference>